<dbReference type="GO" id="GO:0005829">
    <property type="term" value="C:cytosol"/>
    <property type="evidence" value="ECO:0007669"/>
    <property type="project" value="TreeGrafter"/>
</dbReference>
<dbReference type="Proteomes" id="UP001515500">
    <property type="component" value="Chromosome 19"/>
</dbReference>
<dbReference type="GeneID" id="120283854"/>
<dbReference type="PANTHER" id="PTHR45639">
    <property type="entry name" value="HSC70CB, ISOFORM G-RELATED"/>
    <property type="match status" value="1"/>
</dbReference>
<dbReference type="AlphaFoldDB" id="A0AB40D2K4"/>
<accession>A0AB40D2K4</accession>
<dbReference type="InterPro" id="IPR013126">
    <property type="entry name" value="Hsp_70_fam"/>
</dbReference>
<evidence type="ECO:0000313" key="3">
    <source>
        <dbReference type="Proteomes" id="UP001515500"/>
    </source>
</evidence>
<sequence length="136" mass="15807">MKTKITIERMAIVFSVDISTLFLAHQGNPMEESYKEYTERGPTIEQLAYCSNSYREATLSKDPKFDHFEIAEKHKVINECSKAEAWLREKKQQQDALPKFVAPVLLSANIKRKAEALDSYSHWFFCGFDLLHNFNL</sequence>
<organism evidence="3 4">
    <name type="scientific">Dioscorea cayennensis subsp. rotundata</name>
    <name type="common">White Guinea yam</name>
    <name type="synonym">Dioscorea rotundata</name>
    <dbReference type="NCBI Taxonomy" id="55577"/>
    <lineage>
        <taxon>Eukaryota</taxon>
        <taxon>Viridiplantae</taxon>
        <taxon>Streptophyta</taxon>
        <taxon>Embryophyta</taxon>
        <taxon>Tracheophyta</taxon>
        <taxon>Spermatophyta</taxon>
        <taxon>Magnoliopsida</taxon>
        <taxon>Liliopsida</taxon>
        <taxon>Dioscoreales</taxon>
        <taxon>Dioscoreaceae</taxon>
        <taxon>Dioscorea</taxon>
    </lineage>
</organism>
<keyword evidence="1" id="KW-0547">Nucleotide-binding</keyword>
<evidence type="ECO:0000256" key="1">
    <source>
        <dbReference type="ARBA" id="ARBA00022741"/>
    </source>
</evidence>
<dbReference type="GO" id="GO:0140662">
    <property type="term" value="F:ATP-dependent protein folding chaperone"/>
    <property type="evidence" value="ECO:0007669"/>
    <property type="project" value="InterPro"/>
</dbReference>
<dbReference type="RefSeq" id="XP_039146556.1">
    <property type="nucleotide sequence ID" value="XM_039290622.1"/>
</dbReference>
<gene>
    <name evidence="4" type="primary">LOC120283854</name>
</gene>
<keyword evidence="2" id="KW-0067">ATP-binding</keyword>
<dbReference type="PANTHER" id="PTHR45639:SF4">
    <property type="entry name" value="HSC70CB, ISOFORM G"/>
    <property type="match status" value="1"/>
</dbReference>
<evidence type="ECO:0000313" key="4">
    <source>
        <dbReference type="RefSeq" id="XP_039146556.1"/>
    </source>
</evidence>
<dbReference type="GO" id="GO:0005524">
    <property type="term" value="F:ATP binding"/>
    <property type="evidence" value="ECO:0007669"/>
    <property type="project" value="UniProtKB-KW"/>
</dbReference>
<evidence type="ECO:0000256" key="2">
    <source>
        <dbReference type="ARBA" id="ARBA00022840"/>
    </source>
</evidence>
<dbReference type="GO" id="GO:0005634">
    <property type="term" value="C:nucleus"/>
    <property type="evidence" value="ECO:0007669"/>
    <property type="project" value="TreeGrafter"/>
</dbReference>
<keyword evidence="3" id="KW-1185">Reference proteome</keyword>
<protein>
    <submittedName>
        <fullName evidence="4">Heat shock 70 kDa protein 15-like</fullName>
    </submittedName>
</protein>
<name>A0AB40D2K4_DIOCR</name>
<reference evidence="4" key="1">
    <citation type="submission" date="2025-08" db="UniProtKB">
        <authorList>
            <consortium name="RefSeq"/>
        </authorList>
    </citation>
    <scope>IDENTIFICATION</scope>
</reference>
<proteinExistence type="predicted"/>